<reference evidence="1" key="1">
    <citation type="submission" date="2021-07" db="EMBL/GenBank/DDBJ databases">
        <title>Shewanella sp. YLB-07 whole genome sequence.</title>
        <authorList>
            <person name="Yu L."/>
        </authorList>
    </citation>
    <scope>NUCLEOTIDE SEQUENCE</scope>
    <source>
        <strain evidence="1">YLB-08</strain>
    </source>
</reference>
<evidence type="ECO:0000313" key="1">
    <source>
        <dbReference type="EMBL" id="QPG58333.1"/>
    </source>
</evidence>
<sequence length="358" mass="40762">MKFYLLMVNKSKIKWVYLTSALRIRFEFLKSITILLISILISFSSSANEYNTSSISLTIDNDSLLNTDREYTSGVYFKYNSASVKIPSDFSSDTISYLAEILPLSEASRKGWGLEFSQQMWTPTNIEVTDEIKNDRPYSGLISLNTYIREYSEESTTKYGLMLGIVGPSSHAEQSQKYIHQMIDSPKPMGWENQMEDKFVYGLEFESQKALLRRSAFGYYDYEVSMLNRVKVSNFQSEVAFGSTLRWGSQLHESFGSVGNKPGGLIDPSAFSNSKSGFFAYLALEGRYRFNDYTIDGARPEHVYNINVENWQSTGSTGVVYYQSTWGVALSYAVSTPNFKEDVINHNAFGSLELFWRI</sequence>
<dbReference type="InterPro" id="IPR018707">
    <property type="entry name" value="LpxR"/>
</dbReference>
<keyword evidence="2" id="KW-1185">Reference proteome</keyword>
<accession>A0ABX6V9Y2</accession>
<dbReference type="Gene3D" id="2.40.128.140">
    <property type="entry name" value="Outer membrane protein"/>
    <property type="match status" value="1"/>
</dbReference>
<dbReference type="InterPro" id="IPR037107">
    <property type="entry name" value="Put_OMP_sf"/>
</dbReference>
<dbReference type="EMBL" id="CP045503">
    <property type="protein sequence ID" value="QPG58333.1"/>
    <property type="molecule type" value="Genomic_DNA"/>
</dbReference>
<gene>
    <name evidence="1" type="ORF">FM038_013420</name>
</gene>
<name>A0ABX6V9Y2_9GAMM</name>
<dbReference type="Proteomes" id="UP000316416">
    <property type="component" value="Chromosome"/>
</dbReference>
<protein>
    <submittedName>
        <fullName evidence="1">Lipid A deacylase LpxR family protein</fullName>
    </submittedName>
</protein>
<organism evidence="1 2">
    <name type="scientific">Shewanella eurypsychrophilus</name>
    <dbReference type="NCBI Taxonomy" id="2593656"/>
    <lineage>
        <taxon>Bacteria</taxon>
        <taxon>Pseudomonadati</taxon>
        <taxon>Pseudomonadota</taxon>
        <taxon>Gammaproteobacteria</taxon>
        <taxon>Alteromonadales</taxon>
        <taxon>Shewanellaceae</taxon>
        <taxon>Shewanella</taxon>
    </lineage>
</organism>
<evidence type="ECO:0000313" key="2">
    <source>
        <dbReference type="Proteomes" id="UP000316416"/>
    </source>
</evidence>
<dbReference type="Pfam" id="PF09982">
    <property type="entry name" value="LpxR"/>
    <property type="match status" value="1"/>
</dbReference>
<dbReference type="RefSeq" id="WP_195873028.1">
    <property type="nucleotide sequence ID" value="NZ_CP045503.2"/>
</dbReference>
<proteinExistence type="predicted"/>